<keyword evidence="1" id="KW-0413">Isomerase</keyword>
<keyword evidence="5" id="KW-1185">Reference proteome</keyword>
<dbReference type="GO" id="GO:0016853">
    <property type="term" value="F:isomerase activity"/>
    <property type="evidence" value="ECO:0007669"/>
    <property type="project" value="UniProtKB-KW"/>
</dbReference>
<dbReference type="RefSeq" id="WP_190145187.1">
    <property type="nucleotide sequence ID" value="NZ_BLIO01000001.1"/>
</dbReference>
<dbReference type="InterPro" id="IPR014347">
    <property type="entry name" value="Tautomerase/MIF_sf"/>
</dbReference>
<dbReference type="AlphaFoldDB" id="A0A640SNX7"/>
<evidence type="ECO:0000256" key="1">
    <source>
        <dbReference type="ARBA" id="ARBA00023235"/>
    </source>
</evidence>
<dbReference type="SUPFAM" id="SSF55331">
    <property type="entry name" value="Tautomerase/MIF"/>
    <property type="match status" value="1"/>
</dbReference>
<dbReference type="InterPro" id="IPR004370">
    <property type="entry name" value="4-OT-like_dom"/>
</dbReference>
<evidence type="ECO:0000313" key="4">
    <source>
        <dbReference type="EMBL" id="GFE13193.1"/>
    </source>
</evidence>
<proteinExistence type="predicted"/>
<gene>
    <name evidence="4" type="ORF">Sgleb_12400</name>
</gene>
<sequence length="80" mass="8406">MPIVNISVAAGRDPEVLRSCLRAVHDAVRDSLGAPESAIRVLLTEVPPASWSSGGVTLEERSARSQPGSHASTSNGRDEK</sequence>
<evidence type="ECO:0000259" key="3">
    <source>
        <dbReference type="Pfam" id="PF01361"/>
    </source>
</evidence>
<comment type="caution">
    <text evidence="4">The sequence shown here is derived from an EMBL/GenBank/DDBJ whole genome shotgun (WGS) entry which is preliminary data.</text>
</comment>
<dbReference type="Proteomes" id="UP000430079">
    <property type="component" value="Unassembled WGS sequence"/>
</dbReference>
<evidence type="ECO:0000313" key="5">
    <source>
        <dbReference type="Proteomes" id="UP000430079"/>
    </source>
</evidence>
<organism evidence="4 5">
    <name type="scientific">Streptomyces glebosus</name>
    <dbReference type="NCBI Taxonomy" id="249580"/>
    <lineage>
        <taxon>Bacteria</taxon>
        <taxon>Bacillati</taxon>
        <taxon>Actinomycetota</taxon>
        <taxon>Actinomycetes</taxon>
        <taxon>Kitasatosporales</taxon>
        <taxon>Streptomycetaceae</taxon>
        <taxon>Streptomyces</taxon>
    </lineage>
</organism>
<dbReference type="EMBL" id="BLIO01000001">
    <property type="protein sequence ID" value="GFE13193.1"/>
    <property type="molecule type" value="Genomic_DNA"/>
</dbReference>
<name>A0A640SNX7_9ACTN</name>
<feature type="domain" description="4-oxalocrotonate tautomerase-like" evidence="3">
    <location>
        <begin position="2"/>
        <end position="60"/>
    </location>
</feature>
<protein>
    <recommendedName>
        <fullName evidence="3">4-oxalocrotonate tautomerase-like domain-containing protein</fullName>
    </recommendedName>
</protein>
<feature type="region of interest" description="Disordered" evidence="2">
    <location>
        <begin position="48"/>
        <end position="80"/>
    </location>
</feature>
<feature type="compositionally biased region" description="Polar residues" evidence="2">
    <location>
        <begin position="64"/>
        <end position="80"/>
    </location>
</feature>
<reference evidence="4 5" key="1">
    <citation type="submission" date="2019-12" db="EMBL/GenBank/DDBJ databases">
        <title>Whole genome shotgun sequence of Streptomyces hygroscopicus subsp. glebosus NBRC 13786.</title>
        <authorList>
            <person name="Ichikawa N."/>
            <person name="Kimura A."/>
            <person name="Kitahashi Y."/>
            <person name="Komaki H."/>
            <person name="Tamura T."/>
        </authorList>
    </citation>
    <scope>NUCLEOTIDE SEQUENCE [LARGE SCALE GENOMIC DNA]</scope>
    <source>
        <strain evidence="4 5">NBRC 13786</strain>
    </source>
</reference>
<accession>A0A640SNX7</accession>
<dbReference type="Gene3D" id="3.30.429.10">
    <property type="entry name" value="Macrophage Migration Inhibitory Factor"/>
    <property type="match status" value="1"/>
</dbReference>
<evidence type="ECO:0000256" key="2">
    <source>
        <dbReference type="SAM" id="MobiDB-lite"/>
    </source>
</evidence>
<dbReference type="Pfam" id="PF01361">
    <property type="entry name" value="Tautomerase"/>
    <property type="match status" value="1"/>
</dbReference>